<proteinExistence type="predicted"/>
<dbReference type="EMBL" id="JAUEPU010000034">
    <property type="protein sequence ID" value="KAK0490192.1"/>
    <property type="molecule type" value="Genomic_DNA"/>
</dbReference>
<protein>
    <submittedName>
        <fullName evidence="1">Uncharacterized protein</fullName>
    </submittedName>
</protein>
<gene>
    <name evidence="1" type="ORF">EDD18DRAFT_1109740</name>
</gene>
<dbReference type="Proteomes" id="UP001175228">
    <property type="component" value="Unassembled WGS sequence"/>
</dbReference>
<accession>A0AA39PTC8</accession>
<organism evidence="1 2">
    <name type="scientific">Armillaria luteobubalina</name>
    <dbReference type="NCBI Taxonomy" id="153913"/>
    <lineage>
        <taxon>Eukaryota</taxon>
        <taxon>Fungi</taxon>
        <taxon>Dikarya</taxon>
        <taxon>Basidiomycota</taxon>
        <taxon>Agaricomycotina</taxon>
        <taxon>Agaricomycetes</taxon>
        <taxon>Agaricomycetidae</taxon>
        <taxon>Agaricales</taxon>
        <taxon>Marasmiineae</taxon>
        <taxon>Physalacriaceae</taxon>
        <taxon>Armillaria</taxon>
    </lineage>
</organism>
<reference evidence="1" key="1">
    <citation type="submission" date="2023-06" db="EMBL/GenBank/DDBJ databases">
        <authorList>
            <consortium name="Lawrence Berkeley National Laboratory"/>
            <person name="Ahrendt S."/>
            <person name="Sahu N."/>
            <person name="Indic B."/>
            <person name="Wong-Bajracharya J."/>
            <person name="Merenyi Z."/>
            <person name="Ke H.-M."/>
            <person name="Monk M."/>
            <person name="Kocsube S."/>
            <person name="Drula E."/>
            <person name="Lipzen A."/>
            <person name="Balint B."/>
            <person name="Henrissat B."/>
            <person name="Andreopoulos B."/>
            <person name="Martin F.M."/>
            <person name="Harder C.B."/>
            <person name="Rigling D."/>
            <person name="Ford K.L."/>
            <person name="Foster G.D."/>
            <person name="Pangilinan J."/>
            <person name="Papanicolaou A."/>
            <person name="Barry K."/>
            <person name="LaButti K."/>
            <person name="Viragh M."/>
            <person name="Koriabine M."/>
            <person name="Yan M."/>
            <person name="Riley R."/>
            <person name="Champramary S."/>
            <person name="Plett K.L."/>
            <person name="Tsai I.J."/>
            <person name="Slot J."/>
            <person name="Sipos G."/>
            <person name="Plett J."/>
            <person name="Nagy L.G."/>
            <person name="Grigoriev I.V."/>
        </authorList>
    </citation>
    <scope>NUCLEOTIDE SEQUENCE</scope>
    <source>
        <strain evidence="1">HWK02</strain>
    </source>
</reference>
<comment type="caution">
    <text evidence="1">The sequence shown here is derived from an EMBL/GenBank/DDBJ whole genome shotgun (WGS) entry which is preliminary data.</text>
</comment>
<evidence type="ECO:0000313" key="2">
    <source>
        <dbReference type="Proteomes" id="UP001175228"/>
    </source>
</evidence>
<sequence>MTSIQDFFIFFLRSDILYLEPQQLLFSAQALSIVLRLVKLLISPLGHSCRSRKIERQDSCSLLFLKIFFKTNGNQKDHGGNDSFQADASATRKHTEITSFTFLYPTSTTCEFLDIQPGHLLSAHCGFSGASVTLDHSRLSYTQGDAESGIQWRPFDFRDPMMVKNPCMTSGPGWILRCTAGDSLSSTLNVYIQAESMMPAVTSEQAWPGVVYQPTICSRARGYI</sequence>
<keyword evidence="2" id="KW-1185">Reference proteome</keyword>
<name>A0AA39PTC8_9AGAR</name>
<dbReference type="AlphaFoldDB" id="A0AA39PTC8"/>
<evidence type="ECO:0000313" key="1">
    <source>
        <dbReference type="EMBL" id="KAK0490192.1"/>
    </source>
</evidence>